<dbReference type="RefSeq" id="WP_059728992.1">
    <property type="nucleotide sequence ID" value="NZ_LOYH01000036.1"/>
</dbReference>
<organism evidence="14 15">
    <name type="scientific">Burkholderia cepacia</name>
    <name type="common">Pseudomonas cepacia</name>
    <dbReference type="NCBI Taxonomy" id="292"/>
    <lineage>
        <taxon>Bacteria</taxon>
        <taxon>Pseudomonadati</taxon>
        <taxon>Pseudomonadota</taxon>
        <taxon>Betaproteobacteria</taxon>
        <taxon>Burkholderiales</taxon>
        <taxon>Burkholderiaceae</taxon>
        <taxon>Burkholderia</taxon>
        <taxon>Burkholderia cepacia complex</taxon>
    </lineage>
</organism>
<comment type="subcellular location">
    <subcellularLocation>
        <location evidence="2">Golgi apparatus membrane</location>
        <topology evidence="2">Single-pass type II membrane protein</topology>
    </subcellularLocation>
    <subcellularLocation>
        <location evidence="12">Golgi apparatus</location>
        <location evidence="12">Golgi stack membrane</location>
    </subcellularLocation>
</comment>
<dbReference type="GO" id="GO:0048040">
    <property type="term" value="F:UDP-glucuronate decarboxylase activity"/>
    <property type="evidence" value="ECO:0007669"/>
    <property type="project" value="TreeGrafter"/>
</dbReference>
<dbReference type="InterPro" id="IPR036291">
    <property type="entry name" value="NAD(P)-bd_dom_sf"/>
</dbReference>
<dbReference type="SUPFAM" id="SSF51735">
    <property type="entry name" value="NAD(P)-binding Rossmann-fold domains"/>
    <property type="match status" value="1"/>
</dbReference>
<dbReference type="CDD" id="cd05230">
    <property type="entry name" value="UGD_SDR_e"/>
    <property type="match status" value="1"/>
</dbReference>
<evidence type="ECO:0000256" key="2">
    <source>
        <dbReference type="ARBA" id="ARBA00004323"/>
    </source>
</evidence>
<evidence type="ECO:0000313" key="14">
    <source>
        <dbReference type="EMBL" id="KVK84889.1"/>
    </source>
</evidence>
<dbReference type="GO" id="GO:0005737">
    <property type="term" value="C:cytoplasm"/>
    <property type="evidence" value="ECO:0007669"/>
    <property type="project" value="TreeGrafter"/>
</dbReference>
<evidence type="ECO:0000256" key="4">
    <source>
        <dbReference type="ARBA" id="ARBA00022793"/>
    </source>
</evidence>
<evidence type="ECO:0000256" key="12">
    <source>
        <dbReference type="ARBA" id="ARBA00037859"/>
    </source>
</evidence>
<keyword evidence="4" id="KW-0210">Decarboxylase</keyword>
<evidence type="ECO:0000259" key="13">
    <source>
        <dbReference type="Pfam" id="PF01370"/>
    </source>
</evidence>
<dbReference type="EMBL" id="LOYH01000036">
    <property type="protein sequence ID" value="KVK84889.1"/>
    <property type="molecule type" value="Genomic_DNA"/>
</dbReference>
<dbReference type="PANTHER" id="PTHR43078:SF6">
    <property type="entry name" value="UDP-GLUCURONIC ACID DECARBOXYLASE 1"/>
    <property type="match status" value="1"/>
</dbReference>
<dbReference type="Pfam" id="PF01370">
    <property type="entry name" value="Epimerase"/>
    <property type="match status" value="1"/>
</dbReference>
<name>A0A118KKA8_BURCE</name>
<keyword evidence="8" id="KW-0333">Golgi apparatus</keyword>
<dbReference type="GO" id="GO:0033320">
    <property type="term" value="P:UDP-D-xylose biosynthetic process"/>
    <property type="evidence" value="ECO:0007669"/>
    <property type="project" value="UniProtKB-UniPathway"/>
</dbReference>
<dbReference type="FunFam" id="3.40.50.720:FF:000065">
    <property type="entry name" value="UDP-glucuronic acid decarboxylase 1"/>
    <property type="match status" value="1"/>
</dbReference>
<evidence type="ECO:0000256" key="1">
    <source>
        <dbReference type="ARBA" id="ARBA00001911"/>
    </source>
</evidence>
<evidence type="ECO:0000256" key="9">
    <source>
        <dbReference type="ARBA" id="ARBA00023136"/>
    </source>
</evidence>
<keyword evidence="5" id="KW-0735">Signal-anchor</keyword>
<dbReference type="GO" id="GO:0070403">
    <property type="term" value="F:NAD+ binding"/>
    <property type="evidence" value="ECO:0007669"/>
    <property type="project" value="InterPro"/>
</dbReference>
<dbReference type="InterPro" id="IPR001509">
    <property type="entry name" value="Epimerase_deHydtase"/>
</dbReference>
<reference evidence="14 15" key="1">
    <citation type="submission" date="2015-11" db="EMBL/GenBank/DDBJ databases">
        <title>Expanding the genomic diversity of Burkholderia species for the development of highly accurate diagnostics.</title>
        <authorList>
            <person name="Sahl J."/>
            <person name="Keim P."/>
            <person name="Wagner D."/>
        </authorList>
    </citation>
    <scope>NUCLEOTIDE SEQUENCE [LARGE SCALE GENOMIC DNA]</scope>
    <source>
        <strain evidence="14 15">MSMB1302</strain>
    </source>
</reference>
<evidence type="ECO:0000256" key="7">
    <source>
        <dbReference type="ARBA" id="ARBA00023027"/>
    </source>
</evidence>
<keyword evidence="9" id="KW-0472">Membrane</keyword>
<keyword evidence="11" id="KW-0456">Lyase</keyword>
<keyword evidence="10" id="KW-0325">Glycoprotein</keyword>
<evidence type="ECO:0000256" key="6">
    <source>
        <dbReference type="ARBA" id="ARBA00022989"/>
    </source>
</evidence>
<evidence type="ECO:0000256" key="11">
    <source>
        <dbReference type="ARBA" id="ARBA00023239"/>
    </source>
</evidence>
<accession>A0A118KKA8</accession>
<dbReference type="Gene3D" id="3.40.50.720">
    <property type="entry name" value="NAD(P)-binding Rossmann-like Domain"/>
    <property type="match status" value="1"/>
</dbReference>
<evidence type="ECO:0000256" key="5">
    <source>
        <dbReference type="ARBA" id="ARBA00022968"/>
    </source>
</evidence>
<dbReference type="AlphaFoldDB" id="A0A118KKA8"/>
<sequence>MNDRVALETRAGQHVLVTGGAGFLGSYVCERLVMEGASVTCIDSLLTGRKLNVADLKASGRFEFVKGDVSLGLPQLQVDEIWNLACAASPPTYQIDPVHTMMTNVLGMHHCLTLARKTGARVFQASTSEIYGDPAVHPQTETYRGNVNTIGPRACYDEGKRAAEALCYDYYRTHGIDVRVARIFNTYGPRMSPRDGRVVSNFIVGALNGAPLEIYGDGMQTRSFCFATDLIDGFFCLMRAERNIGTPVNIGNPGEFTMIELAEKVLAMTGSKSEILFRPLPIDDPHQRRPDISIASAELGWRPAIDLDEGLRRTVDYFSRELWLEPVLRMTGATA</sequence>
<dbReference type="UniPathway" id="UPA00796">
    <property type="reaction ID" value="UER00771"/>
</dbReference>
<protein>
    <submittedName>
        <fullName evidence="14">NAD-dependent dehydratase</fullName>
    </submittedName>
</protein>
<evidence type="ECO:0000313" key="15">
    <source>
        <dbReference type="Proteomes" id="UP000069001"/>
    </source>
</evidence>
<dbReference type="InterPro" id="IPR044516">
    <property type="entry name" value="UXS-like"/>
</dbReference>
<comment type="caution">
    <text evidence="14">The sequence shown here is derived from an EMBL/GenBank/DDBJ whole genome shotgun (WGS) entry which is preliminary data.</text>
</comment>
<feature type="domain" description="NAD-dependent epimerase/dehydratase" evidence="13">
    <location>
        <begin position="15"/>
        <end position="251"/>
    </location>
</feature>
<dbReference type="PANTHER" id="PTHR43078">
    <property type="entry name" value="UDP-GLUCURONIC ACID DECARBOXYLASE-RELATED"/>
    <property type="match status" value="1"/>
</dbReference>
<gene>
    <name evidence="14" type="ORF">WS90_10235</name>
</gene>
<keyword evidence="3" id="KW-0812">Transmembrane</keyword>
<keyword evidence="7" id="KW-0520">NAD</keyword>
<dbReference type="Proteomes" id="UP000069001">
    <property type="component" value="Unassembled WGS sequence"/>
</dbReference>
<comment type="cofactor">
    <cofactor evidence="1">
        <name>NAD(+)</name>
        <dbReference type="ChEBI" id="CHEBI:57540"/>
    </cofactor>
</comment>
<evidence type="ECO:0000256" key="8">
    <source>
        <dbReference type="ARBA" id="ARBA00023034"/>
    </source>
</evidence>
<evidence type="ECO:0000256" key="10">
    <source>
        <dbReference type="ARBA" id="ARBA00023180"/>
    </source>
</evidence>
<keyword evidence="6" id="KW-1133">Transmembrane helix</keyword>
<proteinExistence type="predicted"/>
<evidence type="ECO:0000256" key="3">
    <source>
        <dbReference type="ARBA" id="ARBA00022692"/>
    </source>
</evidence>
<dbReference type="GO" id="GO:0042732">
    <property type="term" value="P:D-xylose metabolic process"/>
    <property type="evidence" value="ECO:0007669"/>
    <property type="project" value="InterPro"/>
</dbReference>